<reference evidence="3" key="2">
    <citation type="submission" date="2024-05" db="EMBL/GenBank/DDBJ databases">
        <title>Rhodohalobacter halophilus gen. nov., sp. nov., a moderately halophilic member of the family Balneolaceae.</title>
        <authorList>
            <person name="Xia J."/>
        </authorList>
    </citation>
    <scope>NUCLEOTIDE SEQUENCE</scope>
    <source>
        <strain evidence="3">WB101</strain>
    </source>
</reference>
<evidence type="ECO:0000259" key="2">
    <source>
        <dbReference type="Pfam" id="PF03372"/>
    </source>
</evidence>
<feature type="domain" description="Endonuclease/exonuclease/phosphatase" evidence="2">
    <location>
        <begin position="43"/>
        <end position="292"/>
    </location>
</feature>
<dbReference type="Pfam" id="PF03372">
    <property type="entry name" value="Exo_endo_phos"/>
    <property type="match status" value="1"/>
</dbReference>
<organism evidence="3 4">
    <name type="scientific">Rhodohalobacter sulfatireducens</name>
    <dbReference type="NCBI Taxonomy" id="2911366"/>
    <lineage>
        <taxon>Bacteria</taxon>
        <taxon>Pseudomonadati</taxon>
        <taxon>Balneolota</taxon>
        <taxon>Balneolia</taxon>
        <taxon>Balneolales</taxon>
        <taxon>Balneolaceae</taxon>
        <taxon>Rhodohalobacter</taxon>
    </lineage>
</organism>
<keyword evidence="3" id="KW-0255">Endonuclease</keyword>
<feature type="signal peptide" evidence="1">
    <location>
        <begin position="1"/>
        <end position="20"/>
    </location>
</feature>
<keyword evidence="4" id="KW-1185">Reference proteome</keyword>
<evidence type="ECO:0000256" key="1">
    <source>
        <dbReference type="SAM" id="SignalP"/>
    </source>
</evidence>
<keyword evidence="1" id="KW-0732">Signal</keyword>
<comment type="caution">
    <text evidence="3">The sequence shown here is derived from an EMBL/GenBank/DDBJ whole genome shotgun (WGS) entry which is preliminary data.</text>
</comment>
<gene>
    <name evidence="3" type="ORF">L6773_17690</name>
</gene>
<dbReference type="RefSeq" id="WP_237855809.1">
    <property type="nucleotide sequence ID" value="NZ_JAKLWS010000032.1"/>
</dbReference>
<evidence type="ECO:0000313" key="4">
    <source>
        <dbReference type="Proteomes" id="UP001165366"/>
    </source>
</evidence>
<name>A0ABS9KHU0_9BACT</name>
<keyword evidence="3" id="KW-0540">Nuclease</keyword>
<reference evidence="3" key="1">
    <citation type="submission" date="2022-01" db="EMBL/GenBank/DDBJ databases">
        <authorList>
            <person name="Wang Y."/>
        </authorList>
    </citation>
    <scope>NUCLEOTIDE SEQUENCE</scope>
    <source>
        <strain evidence="3">WB101</strain>
    </source>
</reference>
<dbReference type="SUPFAM" id="SSF56219">
    <property type="entry name" value="DNase I-like"/>
    <property type="match status" value="1"/>
</dbReference>
<dbReference type="InterPro" id="IPR050410">
    <property type="entry name" value="CCR4/nocturin_mRNA_transcr"/>
</dbReference>
<proteinExistence type="predicted"/>
<dbReference type="PANTHER" id="PTHR12121">
    <property type="entry name" value="CARBON CATABOLITE REPRESSOR PROTEIN 4"/>
    <property type="match status" value="1"/>
</dbReference>
<sequence length="304" mass="34717">MKPILSLLIFFLLNFTVVITSDDPFIDNESEVFQDSPDTIRVMTFNLRLDTPSDGSNAWPHRKEMVAQTMRFHSADFVGIQEGLPHQLEQLDEMLPYFDRIGVGRNTEDDPGEYSAIYYKKDRFELIDKNTFWLSETPDEVASVGWDAALPRIVTWGEFRDLHSGETFFVFNTHFDHIGETAREESASLILEKIDELASNFPVVVMGDFNTTEEDPPYKVLTGEIGEHENVLDDGFYASEFGHHGPTSTWNGFEEIIPGRRIDFIFTNSGFDVIQHAILADQYEGGRFPSDHMPVVADVKFEKE</sequence>
<evidence type="ECO:0000313" key="3">
    <source>
        <dbReference type="EMBL" id="MCG2590413.1"/>
    </source>
</evidence>
<dbReference type="Gene3D" id="3.60.10.10">
    <property type="entry name" value="Endonuclease/exonuclease/phosphatase"/>
    <property type="match status" value="1"/>
</dbReference>
<dbReference type="CDD" id="cd09083">
    <property type="entry name" value="EEP-1"/>
    <property type="match status" value="1"/>
</dbReference>
<dbReference type="InterPro" id="IPR036691">
    <property type="entry name" value="Endo/exonu/phosph_ase_sf"/>
</dbReference>
<dbReference type="PANTHER" id="PTHR12121:SF36">
    <property type="entry name" value="ENDONUCLEASE_EXONUCLEASE_PHOSPHATASE DOMAIN-CONTAINING PROTEIN"/>
    <property type="match status" value="1"/>
</dbReference>
<dbReference type="EMBL" id="JAKLWS010000032">
    <property type="protein sequence ID" value="MCG2590413.1"/>
    <property type="molecule type" value="Genomic_DNA"/>
</dbReference>
<dbReference type="GO" id="GO:0004519">
    <property type="term" value="F:endonuclease activity"/>
    <property type="evidence" value="ECO:0007669"/>
    <property type="project" value="UniProtKB-KW"/>
</dbReference>
<dbReference type="Proteomes" id="UP001165366">
    <property type="component" value="Unassembled WGS sequence"/>
</dbReference>
<protein>
    <submittedName>
        <fullName evidence="3">Endonuclease/exonuclease/phosphatase family protein</fullName>
    </submittedName>
</protein>
<feature type="chain" id="PRO_5046821193" evidence="1">
    <location>
        <begin position="21"/>
        <end position="304"/>
    </location>
</feature>
<accession>A0ABS9KHU0</accession>
<keyword evidence="3" id="KW-0378">Hydrolase</keyword>
<dbReference type="InterPro" id="IPR005135">
    <property type="entry name" value="Endo/exonuclease/phosphatase"/>
</dbReference>